<evidence type="ECO:0000313" key="1">
    <source>
        <dbReference type="EMBL" id="KAK9870116.1"/>
    </source>
</evidence>
<name>A0AAW1TI10_9CUCU</name>
<gene>
    <name evidence="1" type="ORF">WA026_006206</name>
</gene>
<accession>A0AAW1TI10</accession>
<evidence type="ECO:0000313" key="2">
    <source>
        <dbReference type="Proteomes" id="UP001431783"/>
    </source>
</evidence>
<keyword evidence="2" id="KW-1185">Reference proteome</keyword>
<comment type="caution">
    <text evidence="1">The sequence shown here is derived from an EMBL/GenBank/DDBJ whole genome shotgun (WGS) entry which is preliminary data.</text>
</comment>
<dbReference type="AlphaFoldDB" id="A0AAW1TI10"/>
<sequence length="73" mass="8536">MYNKRIFWGELHLKTDWMCEDDKTTTTASGYCIELNIVVLSCFILAQIEVYIVEGLTKDNCCDYRGIFKKNDD</sequence>
<proteinExistence type="predicted"/>
<dbReference type="EMBL" id="JARQZJ010000002">
    <property type="protein sequence ID" value="KAK9870116.1"/>
    <property type="molecule type" value="Genomic_DNA"/>
</dbReference>
<organism evidence="1 2">
    <name type="scientific">Henosepilachna vigintioctopunctata</name>
    <dbReference type="NCBI Taxonomy" id="420089"/>
    <lineage>
        <taxon>Eukaryota</taxon>
        <taxon>Metazoa</taxon>
        <taxon>Ecdysozoa</taxon>
        <taxon>Arthropoda</taxon>
        <taxon>Hexapoda</taxon>
        <taxon>Insecta</taxon>
        <taxon>Pterygota</taxon>
        <taxon>Neoptera</taxon>
        <taxon>Endopterygota</taxon>
        <taxon>Coleoptera</taxon>
        <taxon>Polyphaga</taxon>
        <taxon>Cucujiformia</taxon>
        <taxon>Coccinelloidea</taxon>
        <taxon>Coccinellidae</taxon>
        <taxon>Epilachninae</taxon>
        <taxon>Epilachnini</taxon>
        <taxon>Henosepilachna</taxon>
    </lineage>
</organism>
<dbReference type="Proteomes" id="UP001431783">
    <property type="component" value="Unassembled WGS sequence"/>
</dbReference>
<reference evidence="1 2" key="1">
    <citation type="submission" date="2023-03" db="EMBL/GenBank/DDBJ databases">
        <title>Genome insight into feeding habits of ladybird beetles.</title>
        <authorList>
            <person name="Li H.-S."/>
            <person name="Huang Y.-H."/>
            <person name="Pang H."/>
        </authorList>
    </citation>
    <scope>NUCLEOTIDE SEQUENCE [LARGE SCALE GENOMIC DNA]</scope>
    <source>
        <strain evidence="1">SYSU_2023b</strain>
        <tissue evidence="1">Whole body</tissue>
    </source>
</reference>
<protein>
    <submittedName>
        <fullName evidence="1">Uncharacterized protein</fullName>
    </submittedName>
</protein>